<evidence type="ECO:0000313" key="1">
    <source>
        <dbReference type="EMBL" id="OQK15859.1"/>
    </source>
</evidence>
<keyword evidence="2" id="KW-1185">Reference proteome</keyword>
<dbReference type="CDD" id="cd01335">
    <property type="entry name" value="Radical_SAM"/>
    <property type="match status" value="1"/>
</dbReference>
<evidence type="ECO:0000313" key="2">
    <source>
        <dbReference type="Proteomes" id="UP000191980"/>
    </source>
</evidence>
<protein>
    <submittedName>
        <fullName evidence="1">Radical SAM protein</fullName>
    </submittedName>
</protein>
<reference evidence="1 2" key="1">
    <citation type="submission" date="2015-12" db="EMBL/GenBank/DDBJ databases">
        <authorList>
            <person name="Shamseldin A."/>
            <person name="Moawad H."/>
            <person name="Abd El-Rahim W.M."/>
            <person name="Sadowsky M.J."/>
        </authorList>
    </citation>
    <scope>NUCLEOTIDE SEQUENCE [LARGE SCALE GENOMIC DNA]</scope>
    <source>
        <strain evidence="1 2">WF1</strain>
    </source>
</reference>
<gene>
    <name evidence="1" type="ORF">AU255_16860</name>
</gene>
<name>A0A1V8M2T0_9GAMM</name>
<dbReference type="RefSeq" id="WP_080524083.1">
    <property type="nucleotide sequence ID" value="NZ_LPUF01000003.1"/>
</dbReference>
<dbReference type="InterPro" id="IPR013785">
    <property type="entry name" value="Aldolase_TIM"/>
</dbReference>
<dbReference type="STRING" id="1420851.AU255_16860"/>
<dbReference type="OrthoDB" id="9800840at2"/>
<dbReference type="InterPro" id="IPR058240">
    <property type="entry name" value="rSAM_sf"/>
</dbReference>
<dbReference type="AlphaFoldDB" id="A0A1V8M2T0"/>
<dbReference type="EMBL" id="LPUF01000003">
    <property type="protein sequence ID" value="OQK15859.1"/>
    <property type="molecule type" value="Genomic_DNA"/>
</dbReference>
<organism evidence="1 2">
    <name type="scientific">Methyloprofundus sedimenti</name>
    <dbReference type="NCBI Taxonomy" id="1420851"/>
    <lineage>
        <taxon>Bacteria</taxon>
        <taxon>Pseudomonadati</taxon>
        <taxon>Pseudomonadota</taxon>
        <taxon>Gammaproteobacteria</taxon>
        <taxon>Methylococcales</taxon>
        <taxon>Methylococcaceae</taxon>
        <taxon>Methyloprofundus</taxon>
    </lineage>
</organism>
<dbReference type="Proteomes" id="UP000191980">
    <property type="component" value="Unassembled WGS sequence"/>
</dbReference>
<sequence length="287" mass="32013">MSRLTVKNHDRDVAGYRYIYPVISRRSGGLSIGINFNTNNACNWRCVYCQVPDLSIGAAPQLDFELLATELADFLQDVLHGNFYQRFEIEPVRQMIKDVAISGNGEPTSVHNFAKAIALITQIVERANIPDPFQYVLITNGSLIHKADVQAGLRLFNQYNGQLWYKLDSATDFGREQVNHAGLSSHKQLENLISSAKLCATWIQTCVLGFASAKGNVGLLEEQEQDAYLVLLTQAIQQVPLQGVMLYSLARLSLQPEADRITTANLEQLNDFAERIRKLGLSVKVSL</sequence>
<accession>A0A1V8M2T0</accession>
<comment type="caution">
    <text evidence="1">The sequence shown here is derived from an EMBL/GenBank/DDBJ whole genome shotgun (WGS) entry which is preliminary data.</text>
</comment>
<dbReference type="SUPFAM" id="SSF102114">
    <property type="entry name" value="Radical SAM enzymes"/>
    <property type="match status" value="1"/>
</dbReference>
<proteinExistence type="predicted"/>
<dbReference type="Gene3D" id="3.20.20.70">
    <property type="entry name" value="Aldolase class I"/>
    <property type="match status" value="1"/>
</dbReference>